<accession>A0AA86SGM0</accession>
<name>A0AA86SGM0_9FABA</name>
<dbReference type="Gramene" id="rna-AYBTSS11_LOCUS17449">
    <property type="protein sequence ID" value="CAJ1957894.1"/>
    <property type="gene ID" value="gene-AYBTSS11_LOCUS17449"/>
</dbReference>
<keyword evidence="2" id="KW-1185">Reference proteome</keyword>
<evidence type="ECO:0000313" key="2">
    <source>
        <dbReference type="Proteomes" id="UP001189624"/>
    </source>
</evidence>
<dbReference type="Proteomes" id="UP001189624">
    <property type="component" value="Chromosome 5"/>
</dbReference>
<evidence type="ECO:0000313" key="1">
    <source>
        <dbReference type="EMBL" id="CAJ1957894.1"/>
    </source>
</evidence>
<protein>
    <submittedName>
        <fullName evidence="1">Uncharacterized protein</fullName>
    </submittedName>
</protein>
<sequence>VWYTEAHILTERDTWFISITNCAPLLLLKHNNLERQVLRHLFSFSAIIFNSAIAVSPQIQTLLTGVTLRMLQTLLQDLANLGVVWCGVCIDDIGHYDIDLANFDDVHI</sequence>
<dbReference type="EMBL" id="OY731402">
    <property type="protein sequence ID" value="CAJ1957894.1"/>
    <property type="molecule type" value="Genomic_DNA"/>
</dbReference>
<gene>
    <name evidence="1" type="ORF">AYBTSS11_LOCUS17449</name>
</gene>
<organism evidence="1 2">
    <name type="scientific">Sphenostylis stenocarpa</name>
    <dbReference type="NCBI Taxonomy" id="92480"/>
    <lineage>
        <taxon>Eukaryota</taxon>
        <taxon>Viridiplantae</taxon>
        <taxon>Streptophyta</taxon>
        <taxon>Embryophyta</taxon>
        <taxon>Tracheophyta</taxon>
        <taxon>Spermatophyta</taxon>
        <taxon>Magnoliopsida</taxon>
        <taxon>eudicotyledons</taxon>
        <taxon>Gunneridae</taxon>
        <taxon>Pentapetalae</taxon>
        <taxon>rosids</taxon>
        <taxon>fabids</taxon>
        <taxon>Fabales</taxon>
        <taxon>Fabaceae</taxon>
        <taxon>Papilionoideae</taxon>
        <taxon>50 kb inversion clade</taxon>
        <taxon>NPAAA clade</taxon>
        <taxon>indigoferoid/millettioid clade</taxon>
        <taxon>Phaseoleae</taxon>
        <taxon>Sphenostylis</taxon>
    </lineage>
</organism>
<reference evidence="1" key="1">
    <citation type="submission" date="2023-10" db="EMBL/GenBank/DDBJ databases">
        <authorList>
            <person name="Domelevo Entfellner J.-B."/>
        </authorList>
    </citation>
    <scope>NUCLEOTIDE SEQUENCE</scope>
</reference>
<proteinExistence type="predicted"/>
<dbReference type="AlphaFoldDB" id="A0AA86SGM0"/>
<feature type="non-terminal residue" evidence="1">
    <location>
        <position position="1"/>
    </location>
</feature>